<dbReference type="Proteomes" id="UP000772434">
    <property type="component" value="Unassembled WGS sequence"/>
</dbReference>
<organism evidence="1 2">
    <name type="scientific">Rhodocollybia butyracea</name>
    <dbReference type="NCBI Taxonomy" id="206335"/>
    <lineage>
        <taxon>Eukaryota</taxon>
        <taxon>Fungi</taxon>
        <taxon>Dikarya</taxon>
        <taxon>Basidiomycota</taxon>
        <taxon>Agaricomycotina</taxon>
        <taxon>Agaricomycetes</taxon>
        <taxon>Agaricomycetidae</taxon>
        <taxon>Agaricales</taxon>
        <taxon>Marasmiineae</taxon>
        <taxon>Omphalotaceae</taxon>
        <taxon>Rhodocollybia</taxon>
    </lineage>
</organism>
<dbReference type="OrthoDB" id="3237158at2759"/>
<protein>
    <submittedName>
        <fullName evidence="1">Uncharacterized protein</fullName>
    </submittedName>
</protein>
<dbReference type="InterPro" id="IPR012337">
    <property type="entry name" value="RNaseH-like_sf"/>
</dbReference>
<evidence type="ECO:0000313" key="1">
    <source>
        <dbReference type="EMBL" id="KAF9059079.1"/>
    </source>
</evidence>
<dbReference type="EMBL" id="JADNRY010000328">
    <property type="protein sequence ID" value="KAF9059079.1"/>
    <property type="molecule type" value="Genomic_DNA"/>
</dbReference>
<sequence length="198" mass="22823">FILVADELFGPCTVVRSQEKISWAAFKFSSQDWDRVKDCKLILEDANHIQQVFSASKNISIYKAIPALETLLTQWENKLANEKFKLYHPAIKAGLAKFRKYYEKFDTKPAYVLSLFIHPYYKLHWIELHWGGTEAQAAEIAAGNKNAKNWIDEAEKLVEAMVRAFVPFPVILSHCCSSRWHNTGTNAMNFCRKLQPLL</sequence>
<dbReference type="AlphaFoldDB" id="A0A9P5P921"/>
<keyword evidence="2" id="KW-1185">Reference proteome</keyword>
<proteinExistence type="predicted"/>
<gene>
    <name evidence="1" type="ORF">BDP27DRAFT_1239549</name>
</gene>
<name>A0A9P5P921_9AGAR</name>
<reference evidence="1" key="1">
    <citation type="submission" date="2020-11" db="EMBL/GenBank/DDBJ databases">
        <authorList>
            <consortium name="DOE Joint Genome Institute"/>
            <person name="Ahrendt S."/>
            <person name="Riley R."/>
            <person name="Andreopoulos W."/>
            <person name="Labutti K."/>
            <person name="Pangilinan J."/>
            <person name="Ruiz-Duenas F.J."/>
            <person name="Barrasa J.M."/>
            <person name="Sanchez-Garcia M."/>
            <person name="Camarero S."/>
            <person name="Miyauchi S."/>
            <person name="Serrano A."/>
            <person name="Linde D."/>
            <person name="Babiker R."/>
            <person name="Drula E."/>
            <person name="Ayuso-Fernandez I."/>
            <person name="Pacheco R."/>
            <person name="Padilla G."/>
            <person name="Ferreira P."/>
            <person name="Barriuso J."/>
            <person name="Kellner H."/>
            <person name="Castanera R."/>
            <person name="Alfaro M."/>
            <person name="Ramirez L."/>
            <person name="Pisabarro A.G."/>
            <person name="Kuo A."/>
            <person name="Tritt A."/>
            <person name="Lipzen A."/>
            <person name="He G."/>
            <person name="Yan M."/>
            <person name="Ng V."/>
            <person name="Cullen D."/>
            <person name="Martin F."/>
            <person name="Rosso M.-N."/>
            <person name="Henrissat B."/>
            <person name="Hibbett D."/>
            <person name="Martinez A.T."/>
            <person name="Grigoriev I.V."/>
        </authorList>
    </citation>
    <scope>NUCLEOTIDE SEQUENCE</scope>
    <source>
        <strain evidence="1">AH 40177</strain>
    </source>
</reference>
<evidence type="ECO:0000313" key="2">
    <source>
        <dbReference type="Proteomes" id="UP000772434"/>
    </source>
</evidence>
<accession>A0A9P5P921</accession>
<comment type="caution">
    <text evidence="1">The sequence shown here is derived from an EMBL/GenBank/DDBJ whole genome shotgun (WGS) entry which is preliminary data.</text>
</comment>
<feature type="non-terminal residue" evidence="1">
    <location>
        <position position="1"/>
    </location>
</feature>
<dbReference type="SUPFAM" id="SSF53098">
    <property type="entry name" value="Ribonuclease H-like"/>
    <property type="match status" value="1"/>
</dbReference>